<sequence>MAIALNPYLNFPGTTREAMTFYQSVLGGELQISTFGEFGAEGPEANGVMHSHLETEAGMTFMASDMPPGQEDAHVVGTNMSMSISGDDSEAMRRYWDGLAEGGTVQMPLERQMWGDDFGMLVDKFGVAWMVNIAGEQQA</sequence>
<dbReference type="InterPro" id="IPR029068">
    <property type="entry name" value="Glyas_Bleomycin-R_OHBP_Dase"/>
</dbReference>
<dbReference type="PANTHER" id="PTHR33990:SF1">
    <property type="entry name" value="PROTEIN YJDN"/>
    <property type="match status" value="1"/>
</dbReference>
<gene>
    <name evidence="2" type="ORF">GCM10023153_23430</name>
</gene>
<dbReference type="PANTHER" id="PTHR33990">
    <property type="entry name" value="PROTEIN YJDN-RELATED"/>
    <property type="match status" value="1"/>
</dbReference>
<protein>
    <submittedName>
        <fullName evidence="2">VOC family protein</fullName>
    </submittedName>
</protein>
<proteinExistence type="predicted"/>
<dbReference type="Proteomes" id="UP001500390">
    <property type="component" value="Unassembled WGS sequence"/>
</dbReference>
<keyword evidence="3" id="KW-1185">Reference proteome</keyword>
<accession>A0ABP8JZF1</accession>
<dbReference type="InterPro" id="IPR028973">
    <property type="entry name" value="PhnB-like"/>
</dbReference>
<dbReference type="CDD" id="cd06588">
    <property type="entry name" value="PhnB_like"/>
    <property type="match status" value="1"/>
</dbReference>
<evidence type="ECO:0000259" key="1">
    <source>
        <dbReference type="Pfam" id="PF06983"/>
    </source>
</evidence>
<reference evidence="3" key="1">
    <citation type="journal article" date="2019" name="Int. J. Syst. Evol. Microbiol.">
        <title>The Global Catalogue of Microorganisms (GCM) 10K type strain sequencing project: providing services to taxonomists for standard genome sequencing and annotation.</title>
        <authorList>
            <consortium name="The Broad Institute Genomics Platform"/>
            <consortium name="The Broad Institute Genome Sequencing Center for Infectious Disease"/>
            <person name="Wu L."/>
            <person name="Ma J."/>
        </authorList>
    </citation>
    <scope>NUCLEOTIDE SEQUENCE [LARGE SCALE GENOMIC DNA]</scope>
    <source>
        <strain evidence="3">JCM 17738</strain>
    </source>
</reference>
<feature type="domain" description="PhnB-like" evidence="1">
    <location>
        <begin position="6"/>
        <end position="131"/>
    </location>
</feature>
<organism evidence="2 3">
    <name type="scientific">Ornithinibacter aureus</name>
    <dbReference type="NCBI Taxonomy" id="622664"/>
    <lineage>
        <taxon>Bacteria</taxon>
        <taxon>Bacillati</taxon>
        <taxon>Actinomycetota</taxon>
        <taxon>Actinomycetes</taxon>
        <taxon>Micrococcales</taxon>
        <taxon>Intrasporangiaceae</taxon>
        <taxon>Ornithinibacter</taxon>
    </lineage>
</organism>
<comment type="caution">
    <text evidence="2">The sequence shown here is derived from an EMBL/GenBank/DDBJ whole genome shotgun (WGS) entry which is preliminary data.</text>
</comment>
<dbReference type="SUPFAM" id="SSF54593">
    <property type="entry name" value="Glyoxalase/Bleomycin resistance protein/Dihydroxybiphenyl dioxygenase"/>
    <property type="match status" value="1"/>
</dbReference>
<evidence type="ECO:0000313" key="2">
    <source>
        <dbReference type="EMBL" id="GAA4398484.1"/>
    </source>
</evidence>
<dbReference type="Pfam" id="PF06983">
    <property type="entry name" value="3-dmu-9_3-mt"/>
    <property type="match status" value="1"/>
</dbReference>
<dbReference type="EMBL" id="BAABFX010000032">
    <property type="protein sequence ID" value="GAA4398484.1"/>
    <property type="molecule type" value="Genomic_DNA"/>
</dbReference>
<dbReference type="Gene3D" id="3.10.180.10">
    <property type="entry name" value="2,3-Dihydroxybiphenyl 1,2-Dioxygenase, domain 1"/>
    <property type="match status" value="1"/>
</dbReference>
<dbReference type="RefSeq" id="WP_159901947.1">
    <property type="nucleotide sequence ID" value="NZ_BAABFX010000032.1"/>
</dbReference>
<evidence type="ECO:0000313" key="3">
    <source>
        <dbReference type="Proteomes" id="UP001500390"/>
    </source>
</evidence>
<name>A0ABP8JZF1_9MICO</name>